<dbReference type="Proteomes" id="UP000216107">
    <property type="component" value="Unassembled WGS sequence"/>
</dbReference>
<dbReference type="OrthoDB" id="9800237at2"/>
<evidence type="ECO:0008006" key="5">
    <source>
        <dbReference type="Google" id="ProtNLM"/>
    </source>
</evidence>
<reference evidence="1 4" key="1">
    <citation type="submission" date="2016-08" db="EMBL/GenBank/DDBJ databases">
        <title>Candidatus Dactylopiibacterium carminicum genome sequence.</title>
        <authorList>
            <person name="Ramirez-Puebla S.T."/>
            <person name="Ormeno-Orrillo E."/>
            <person name="Vera-Ponce De Leon A."/>
            <person name="Luis L."/>
            <person name="Sanchez-Flores A."/>
            <person name="Monica R."/>
            <person name="Martinez-Romero E."/>
        </authorList>
    </citation>
    <scope>NUCLEOTIDE SEQUENCE [LARGE SCALE GENOMIC DNA]</scope>
    <source>
        <strain evidence="1">END1</strain>
    </source>
</reference>
<dbReference type="InterPro" id="IPR029069">
    <property type="entry name" value="HotDog_dom_sf"/>
</dbReference>
<keyword evidence="4" id="KW-1185">Reference proteome</keyword>
<dbReference type="EMBL" id="MDUX01000055">
    <property type="protein sequence ID" value="KAF7598296.1"/>
    <property type="molecule type" value="Genomic_DNA"/>
</dbReference>
<dbReference type="Proteomes" id="UP000623509">
    <property type="component" value="Unassembled WGS sequence"/>
</dbReference>
<evidence type="ECO:0000313" key="3">
    <source>
        <dbReference type="Proteomes" id="UP000216107"/>
    </source>
</evidence>
<reference evidence="2 3" key="2">
    <citation type="submission" date="2017-07" db="EMBL/GenBank/DDBJ databases">
        <title>Candidatus Dactylopiibacterium carminicum, a nitrogen-fixing symbiont of the cochineal insect Dactylopius coccus and Dactylopius opuntiae (Hemiptera: Coccoidea: Dactylopiidae).</title>
        <authorList>
            <person name="Vera A."/>
        </authorList>
    </citation>
    <scope>NUCLEOTIDE SEQUENCE [LARGE SCALE GENOMIC DNA]</scope>
    <source>
        <strain evidence="2 3">NFDCM</strain>
    </source>
</reference>
<evidence type="ECO:0000313" key="4">
    <source>
        <dbReference type="Proteomes" id="UP000623509"/>
    </source>
</evidence>
<sequence>MVVREKYDDKRRVLLDCECTNQDGKTVLKGEAEVIAPSEKIHRSRSNAPSVTLGGLPFALLS</sequence>
<dbReference type="EMBL" id="NMRN01000054">
    <property type="protein sequence ID" value="PAS91906.1"/>
    <property type="molecule type" value="Genomic_DNA"/>
</dbReference>
<comment type="caution">
    <text evidence="2">The sequence shown here is derived from an EMBL/GenBank/DDBJ whole genome shotgun (WGS) entry which is preliminary data.</text>
</comment>
<proteinExistence type="predicted"/>
<dbReference type="SUPFAM" id="SSF54637">
    <property type="entry name" value="Thioesterase/thiol ester dehydrase-isomerase"/>
    <property type="match status" value="1"/>
</dbReference>
<dbReference type="AlphaFoldDB" id="A0A272EPB7"/>
<evidence type="ECO:0000313" key="1">
    <source>
        <dbReference type="EMBL" id="KAF7598296.1"/>
    </source>
</evidence>
<gene>
    <name evidence="1" type="ORF">BGI27_14195</name>
    <name evidence="2" type="ORF">CGU29_13830</name>
</gene>
<name>A0A272EPB7_9RHOO</name>
<dbReference type="Gene3D" id="3.10.129.10">
    <property type="entry name" value="Hotdog Thioesterase"/>
    <property type="match status" value="1"/>
</dbReference>
<organism evidence="2 3">
    <name type="scientific">Candidatus Dactylopiibacterium carminicum</name>
    <dbReference type="NCBI Taxonomy" id="857335"/>
    <lineage>
        <taxon>Bacteria</taxon>
        <taxon>Pseudomonadati</taxon>
        <taxon>Pseudomonadota</taxon>
        <taxon>Betaproteobacteria</taxon>
        <taxon>Rhodocyclales</taxon>
        <taxon>Rhodocyclaceae</taxon>
        <taxon>Candidatus Dactylopiibacterium</taxon>
    </lineage>
</organism>
<accession>A0A272EPB7</accession>
<protein>
    <recommendedName>
        <fullName evidence="5">MaoC-like domain-containing protein</fullName>
    </recommendedName>
</protein>
<evidence type="ECO:0000313" key="2">
    <source>
        <dbReference type="EMBL" id="PAS91906.1"/>
    </source>
</evidence>